<protein>
    <submittedName>
        <fullName evidence="2">Uncharacterized protein</fullName>
    </submittedName>
</protein>
<sequence>MCKEFPFYLPVVIFLYYFRNTFVFFCAVKYVGSRPALALAAKGNCRDLSSLFCYMWGHCKP</sequence>
<feature type="transmembrane region" description="Helical" evidence="1">
    <location>
        <begin position="6"/>
        <end position="28"/>
    </location>
</feature>
<evidence type="ECO:0000313" key="2">
    <source>
        <dbReference type="EMBL" id="JAH09182.1"/>
    </source>
</evidence>
<reference evidence="2" key="2">
    <citation type="journal article" date="2015" name="Fish Shellfish Immunol.">
        <title>Early steps in the European eel (Anguilla anguilla)-Vibrio vulnificus interaction in the gills: Role of the RtxA13 toxin.</title>
        <authorList>
            <person name="Callol A."/>
            <person name="Pajuelo D."/>
            <person name="Ebbesson L."/>
            <person name="Teles M."/>
            <person name="MacKenzie S."/>
            <person name="Amaro C."/>
        </authorList>
    </citation>
    <scope>NUCLEOTIDE SEQUENCE</scope>
</reference>
<evidence type="ECO:0000256" key="1">
    <source>
        <dbReference type="SAM" id="Phobius"/>
    </source>
</evidence>
<dbReference type="AlphaFoldDB" id="A0A0E9PY03"/>
<keyword evidence="1" id="KW-0472">Membrane</keyword>
<organism evidence="2">
    <name type="scientific">Anguilla anguilla</name>
    <name type="common">European freshwater eel</name>
    <name type="synonym">Muraena anguilla</name>
    <dbReference type="NCBI Taxonomy" id="7936"/>
    <lineage>
        <taxon>Eukaryota</taxon>
        <taxon>Metazoa</taxon>
        <taxon>Chordata</taxon>
        <taxon>Craniata</taxon>
        <taxon>Vertebrata</taxon>
        <taxon>Euteleostomi</taxon>
        <taxon>Actinopterygii</taxon>
        <taxon>Neopterygii</taxon>
        <taxon>Teleostei</taxon>
        <taxon>Anguilliformes</taxon>
        <taxon>Anguillidae</taxon>
        <taxon>Anguilla</taxon>
    </lineage>
</organism>
<reference evidence="2" key="1">
    <citation type="submission" date="2014-11" db="EMBL/GenBank/DDBJ databases">
        <authorList>
            <person name="Amaro Gonzalez C."/>
        </authorList>
    </citation>
    <scope>NUCLEOTIDE SEQUENCE</scope>
</reference>
<dbReference type="EMBL" id="GBXM01099395">
    <property type="protein sequence ID" value="JAH09182.1"/>
    <property type="molecule type" value="Transcribed_RNA"/>
</dbReference>
<proteinExistence type="predicted"/>
<keyword evidence="1" id="KW-0812">Transmembrane</keyword>
<name>A0A0E9PY03_ANGAN</name>
<keyword evidence="1" id="KW-1133">Transmembrane helix</keyword>
<accession>A0A0E9PY03</accession>